<dbReference type="CDD" id="cd05466">
    <property type="entry name" value="PBP2_LTTR_substrate"/>
    <property type="match status" value="1"/>
</dbReference>
<dbReference type="RefSeq" id="WP_186865321.1">
    <property type="nucleotide sequence ID" value="NZ_JACOPE010000001.1"/>
</dbReference>
<dbReference type="EMBL" id="JACOPE010000001">
    <property type="protein sequence ID" value="MBC5684334.1"/>
    <property type="molecule type" value="Genomic_DNA"/>
</dbReference>
<dbReference type="Pfam" id="PF00126">
    <property type="entry name" value="HTH_1"/>
    <property type="match status" value="1"/>
</dbReference>
<comment type="caution">
    <text evidence="6">The sequence shown here is derived from an EMBL/GenBank/DDBJ whole genome shotgun (WGS) entry which is preliminary data.</text>
</comment>
<dbReference type="PRINTS" id="PR00039">
    <property type="entry name" value="HTHLYSR"/>
</dbReference>
<evidence type="ECO:0000313" key="6">
    <source>
        <dbReference type="EMBL" id="MBC5684334.1"/>
    </source>
</evidence>
<evidence type="ECO:0000256" key="1">
    <source>
        <dbReference type="ARBA" id="ARBA00009437"/>
    </source>
</evidence>
<evidence type="ECO:0000256" key="3">
    <source>
        <dbReference type="ARBA" id="ARBA00023125"/>
    </source>
</evidence>
<proteinExistence type="inferred from homology"/>
<dbReference type="Pfam" id="PF03466">
    <property type="entry name" value="LysR_substrate"/>
    <property type="match status" value="1"/>
</dbReference>
<reference evidence="6 7" key="1">
    <citation type="submission" date="2020-08" db="EMBL/GenBank/DDBJ databases">
        <title>Genome public.</title>
        <authorList>
            <person name="Liu C."/>
            <person name="Sun Q."/>
        </authorList>
    </citation>
    <scope>NUCLEOTIDE SEQUENCE [LARGE SCALE GENOMIC DNA]</scope>
    <source>
        <strain evidence="6 7">NSJ-13</strain>
    </source>
</reference>
<dbReference type="InterPro" id="IPR036390">
    <property type="entry name" value="WH_DNA-bd_sf"/>
</dbReference>
<dbReference type="InterPro" id="IPR036388">
    <property type="entry name" value="WH-like_DNA-bd_sf"/>
</dbReference>
<keyword evidence="2" id="KW-0805">Transcription regulation</keyword>
<keyword evidence="4" id="KW-0804">Transcription</keyword>
<comment type="similarity">
    <text evidence="1">Belongs to the LysR transcriptional regulatory family.</text>
</comment>
<dbReference type="SUPFAM" id="SSF53850">
    <property type="entry name" value="Periplasmic binding protein-like II"/>
    <property type="match status" value="1"/>
</dbReference>
<dbReference type="InterPro" id="IPR005119">
    <property type="entry name" value="LysR_subst-bd"/>
</dbReference>
<evidence type="ECO:0000256" key="2">
    <source>
        <dbReference type="ARBA" id="ARBA00023015"/>
    </source>
</evidence>
<keyword evidence="3" id="KW-0238">DNA-binding</keyword>
<gene>
    <name evidence="6" type="ORF">H8S40_12425</name>
</gene>
<name>A0ABR7GA93_9FIRM</name>
<dbReference type="PANTHER" id="PTHR30346">
    <property type="entry name" value="TRANSCRIPTIONAL DUAL REGULATOR HCAR-RELATED"/>
    <property type="match status" value="1"/>
</dbReference>
<protein>
    <submittedName>
        <fullName evidence="6">LysR family transcriptional regulator</fullName>
    </submittedName>
</protein>
<feature type="domain" description="HTH lysR-type" evidence="5">
    <location>
        <begin position="11"/>
        <end position="68"/>
    </location>
</feature>
<keyword evidence="7" id="KW-1185">Reference proteome</keyword>
<dbReference type="Proteomes" id="UP000631576">
    <property type="component" value="Unassembled WGS sequence"/>
</dbReference>
<dbReference type="Gene3D" id="3.40.190.290">
    <property type="match status" value="1"/>
</dbReference>
<accession>A0ABR7GA93</accession>
<dbReference type="InterPro" id="IPR000847">
    <property type="entry name" value="LysR_HTH_N"/>
</dbReference>
<sequence>MDKWKEGAEEMNSFQLKTFCSVARTLSFTASAAELMISQPAVSRQIANLEEEIGAKLFIREHNTLTLTAAGMQLYEELPGKLEELDALFFSVHLLGIGKKRKLKLGVLRNQILGAKLIDVLRSMRDENYYVTIQEYDFETLEGAVRNQDIDVAVSIKWVPTAFQGCACVEIRKEALCLAVNRDYAPQIPEILTRESLEPFSKLRPVMIPKTSSFPRSQLGAVAERMSHFWNGVMEENVDSIVPMVQTGIGSALVNEQHVLSREDSVEMIPLEFLDAVPVGLFWLDGRQNESIEDFVGRMKA</sequence>
<dbReference type="PROSITE" id="PS50931">
    <property type="entry name" value="HTH_LYSR"/>
    <property type="match status" value="1"/>
</dbReference>
<dbReference type="Gene3D" id="1.10.10.10">
    <property type="entry name" value="Winged helix-like DNA-binding domain superfamily/Winged helix DNA-binding domain"/>
    <property type="match status" value="1"/>
</dbReference>
<evidence type="ECO:0000256" key="4">
    <source>
        <dbReference type="ARBA" id="ARBA00023163"/>
    </source>
</evidence>
<evidence type="ECO:0000313" key="7">
    <source>
        <dbReference type="Proteomes" id="UP000631576"/>
    </source>
</evidence>
<dbReference type="SUPFAM" id="SSF46785">
    <property type="entry name" value="Winged helix' DNA-binding domain"/>
    <property type="match status" value="1"/>
</dbReference>
<evidence type="ECO:0000259" key="5">
    <source>
        <dbReference type="PROSITE" id="PS50931"/>
    </source>
</evidence>
<dbReference type="PANTHER" id="PTHR30346:SF28">
    <property type="entry name" value="HTH-TYPE TRANSCRIPTIONAL REGULATOR CYNR"/>
    <property type="match status" value="1"/>
</dbReference>
<organism evidence="6 7">
    <name type="scientific">Ruminococcus hominis</name>
    <dbReference type="NCBI Taxonomy" id="2763065"/>
    <lineage>
        <taxon>Bacteria</taxon>
        <taxon>Bacillati</taxon>
        <taxon>Bacillota</taxon>
        <taxon>Clostridia</taxon>
        <taxon>Eubacteriales</taxon>
        <taxon>Oscillospiraceae</taxon>
        <taxon>Ruminococcus</taxon>
    </lineage>
</organism>